<dbReference type="Proteomes" id="UP000612055">
    <property type="component" value="Unassembled WGS sequence"/>
</dbReference>
<keyword evidence="4 5" id="KW-0067">ATP-binding</keyword>
<dbReference type="OrthoDB" id="248923at2759"/>
<accession>A0A835YA24</accession>
<proteinExistence type="predicted"/>
<feature type="region of interest" description="Disordered" evidence="6">
    <location>
        <begin position="1"/>
        <end position="21"/>
    </location>
</feature>
<feature type="region of interest" description="Disordered" evidence="6">
    <location>
        <begin position="740"/>
        <end position="779"/>
    </location>
</feature>
<keyword evidence="9" id="KW-1185">Reference proteome</keyword>
<feature type="region of interest" description="Disordered" evidence="6">
    <location>
        <begin position="429"/>
        <end position="453"/>
    </location>
</feature>
<evidence type="ECO:0000259" key="7">
    <source>
        <dbReference type="PROSITE" id="PS50011"/>
    </source>
</evidence>
<dbReference type="AlphaFoldDB" id="A0A835YA24"/>
<dbReference type="PROSITE" id="PS00107">
    <property type="entry name" value="PROTEIN_KINASE_ATP"/>
    <property type="match status" value="1"/>
</dbReference>
<protein>
    <recommendedName>
        <fullName evidence="7">Protein kinase domain-containing protein</fullName>
    </recommendedName>
</protein>
<evidence type="ECO:0000313" key="8">
    <source>
        <dbReference type="EMBL" id="KAG2498843.1"/>
    </source>
</evidence>
<dbReference type="GO" id="GO:0004672">
    <property type="term" value="F:protein kinase activity"/>
    <property type="evidence" value="ECO:0007669"/>
    <property type="project" value="InterPro"/>
</dbReference>
<feature type="binding site" evidence="5">
    <location>
        <position position="69"/>
    </location>
    <ligand>
        <name>ATP</name>
        <dbReference type="ChEBI" id="CHEBI:30616"/>
    </ligand>
</feature>
<dbReference type="InterPro" id="IPR017441">
    <property type="entry name" value="Protein_kinase_ATP_BS"/>
</dbReference>
<dbReference type="Gene3D" id="1.10.510.10">
    <property type="entry name" value="Transferase(Phosphotransferase) domain 1"/>
    <property type="match status" value="1"/>
</dbReference>
<dbReference type="GO" id="GO:0005524">
    <property type="term" value="F:ATP binding"/>
    <property type="evidence" value="ECO:0007669"/>
    <property type="project" value="UniProtKB-UniRule"/>
</dbReference>
<feature type="compositionally biased region" description="Gly residues" evidence="6">
    <location>
        <begin position="242"/>
        <end position="257"/>
    </location>
</feature>
<feature type="region of interest" description="Disordered" evidence="6">
    <location>
        <begin position="643"/>
        <end position="669"/>
    </location>
</feature>
<feature type="compositionally biased region" description="Gly residues" evidence="6">
    <location>
        <begin position="754"/>
        <end position="775"/>
    </location>
</feature>
<keyword evidence="2 5" id="KW-0547">Nucleotide-binding</keyword>
<dbReference type="PROSITE" id="PS00108">
    <property type="entry name" value="PROTEIN_KINASE_ST"/>
    <property type="match status" value="1"/>
</dbReference>
<keyword evidence="3" id="KW-0418">Kinase</keyword>
<feature type="region of interest" description="Disordered" evidence="6">
    <location>
        <begin position="205"/>
        <end position="337"/>
    </location>
</feature>
<keyword evidence="1" id="KW-0808">Transferase</keyword>
<dbReference type="InterPro" id="IPR011009">
    <property type="entry name" value="Kinase-like_dom_sf"/>
</dbReference>
<gene>
    <name evidence="8" type="ORF">HYH03_003035</name>
</gene>
<dbReference type="Gene3D" id="3.30.200.20">
    <property type="entry name" value="Phosphorylase Kinase, domain 1"/>
    <property type="match status" value="1"/>
</dbReference>
<dbReference type="PANTHER" id="PTHR24055">
    <property type="entry name" value="MITOGEN-ACTIVATED PROTEIN KINASE"/>
    <property type="match status" value="1"/>
</dbReference>
<dbReference type="InterPro" id="IPR050117">
    <property type="entry name" value="MAPK"/>
</dbReference>
<reference evidence="8" key="1">
    <citation type="journal article" date="2020" name="bioRxiv">
        <title>Comparative genomics of Chlamydomonas.</title>
        <authorList>
            <person name="Craig R.J."/>
            <person name="Hasan A.R."/>
            <person name="Ness R.W."/>
            <person name="Keightley P.D."/>
        </authorList>
    </citation>
    <scope>NUCLEOTIDE SEQUENCE</scope>
    <source>
        <strain evidence="8">CCAP 11/70</strain>
    </source>
</reference>
<dbReference type="Pfam" id="PF00069">
    <property type="entry name" value="Pkinase"/>
    <property type="match status" value="2"/>
</dbReference>
<dbReference type="EMBL" id="JAEHOE010000008">
    <property type="protein sequence ID" value="KAG2498843.1"/>
    <property type="molecule type" value="Genomic_DNA"/>
</dbReference>
<dbReference type="PROSITE" id="PS50011">
    <property type="entry name" value="PROTEIN_KINASE_DOM"/>
    <property type="match status" value="1"/>
</dbReference>
<organism evidence="8 9">
    <name type="scientific">Edaphochlamys debaryana</name>
    <dbReference type="NCBI Taxonomy" id="47281"/>
    <lineage>
        <taxon>Eukaryota</taxon>
        <taxon>Viridiplantae</taxon>
        <taxon>Chlorophyta</taxon>
        <taxon>core chlorophytes</taxon>
        <taxon>Chlorophyceae</taxon>
        <taxon>CS clade</taxon>
        <taxon>Chlamydomonadales</taxon>
        <taxon>Chlamydomonadales incertae sedis</taxon>
        <taxon>Edaphochlamys</taxon>
    </lineage>
</organism>
<feature type="compositionally biased region" description="Low complexity" evidence="6">
    <location>
        <begin position="258"/>
        <end position="269"/>
    </location>
</feature>
<dbReference type="SUPFAM" id="SSF56112">
    <property type="entry name" value="Protein kinase-like (PK-like)"/>
    <property type="match status" value="1"/>
</dbReference>
<evidence type="ECO:0000256" key="5">
    <source>
        <dbReference type="PROSITE-ProRule" id="PRU10141"/>
    </source>
</evidence>
<comment type="caution">
    <text evidence="8">The sequence shown here is derived from an EMBL/GenBank/DDBJ whole genome shotgun (WGS) entry which is preliminary data.</text>
</comment>
<evidence type="ECO:0000256" key="2">
    <source>
        <dbReference type="ARBA" id="ARBA00022741"/>
    </source>
</evidence>
<evidence type="ECO:0000256" key="1">
    <source>
        <dbReference type="ARBA" id="ARBA00022679"/>
    </source>
</evidence>
<dbReference type="InterPro" id="IPR008271">
    <property type="entry name" value="Ser/Thr_kinase_AS"/>
</dbReference>
<feature type="domain" description="Protein kinase" evidence="7">
    <location>
        <begin position="40"/>
        <end position="536"/>
    </location>
</feature>
<evidence type="ECO:0000256" key="6">
    <source>
        <dbReference type="SAM" id="MobiDB-lite"/>
    </source>
</evidence>
<evidence type="ECO:0000256" key="3">
    <source>
        <dbReference type="ARBA" id="ARBA00022777"/>
    </source>
</evidence>
<dbReference type="InterPro" id="IPR000719">
    <property type="entry name" value="Prot_kinase_dom"/>
</dbReference>
<sequence length="1024" mass="103766">MDARRSRGPSPGPSNRIVASPHEPGVFYVDRETWQVGTRYELRRVLGSGSFSSVCLAWDREENEPVALKRVGDVFASPDYAKRVLREVCIMRRLEHPNIVRLKDVFIKPSPTGKYVFRGGRLVATSHDCYLAMECCEQGDLFNMRGQLPEHEVRSLMWQLLSALRYLHGLNVWHRDIKTGNLLLTLSEGRRVLKVADFGSARSAMEPGEATAMDQPCPYSTGPPQRCVGPSDDGGGDHMDLEGGGGGGGGTTDGGDGAATSSDGGAEADSPTDVTAAARALSGRRGRVGRTVSHTLGPGSRTAPPPSTTTLPSAACSTALDAPGSHRAASAPRPRRGAHGAYGLTAVPVHGGGAGFLPPLTTLVCTPCYRAPEVVMSRGGYTSALDMWSAGCVFGELLQRAAYLGKATTPHLQVAPVFAISGKPLTPHTGQHYGAGPHRAPPEGPGAPRAGEAGSSAYAELSALFAVIGTPAWAAIEAVPSLAWRRYLFHIPGRAPTLYRRFGQAGEVAVDLLSRLLAFDPQRRATAEEAMAHEYFSIMHMEVQMAATELASAQEAATRVAARAANAAATAAAAAALAVPAPGLPTPAAAAAAAAAAQALPTWPPNRSGSGPNLRAIGSKGAIAASAGAGAAASGAVGASAGSADMEVEEGPGPGTGPGSAAGGGANSAAGASTEAAAAAGLQLSLSRISTEATAGGAAGAGLWGAGGGGEAAHAAVPSCGGSSLGSGCSSLLTKRKQLEDETGLEGAERRRLGGGVSGGGAREGEGPGGAGGGAEAPKPAEKLSFWQIDEPAQALAALEAELASLVPPETPTGCTAAGPSAIAAAGGPRAATAAQSTEALAFVETCKERLRSMLERECEEHAARTAAARAAGRAEASRRFAAVSSGGGSAGGGGGGVGVGGGGVRRIGSEGYMGGGGGGEGSAVLHGHLRPDPGQELDPSLIGYERIPYHADAAAARLEPEKHLWAGRHGEWTESSLPAMEQRKQGEAGPQSCWGVTVLPAGLDEATTEGRAYIAALNKQQRR</sequence>
<feature type="compositionally biased region" description="Gly residues" evidence="6">
    <location>
        <begin position="652"/>
        <end position="666"/>
    </location>
</feature>
<dbReference type="SMART" id="SM00220">
    <property type="entry name" value="S_TKc"/>
    <property type="match status" value="1"/>
</dbReference>
<name>A0A835YA24_9CHLO</name>
<feature type="compositionally biased region" description="Low complexity" evidence="6">
    <location>
        <begin position="308"/>
        <end position="332"/>
    </location>
</feature>
<evidence type="ECO:0000256" key="4">
    <source>
        <dbReference type="ARBA" id="ARBA00022840"/>
    </source>
</evidence>
<evidence type="ECO:0000313" key="9">
    <source>
        <dbReference type="Proteomes" id="UP000612055"/>
    </source>
</evidence>